<gene>
    <name evidence="2" type="ORF">PO878_02465</name>
</gene>
<dbReference type="Gene3D" id="3.40.50.2000">
    <property type="entry name" value="Glycogen Phosphorylase B"/>
    <property type="match status" value="2"/>
</dbReference>
<dbReference type="KEGG" id="ima:PO878_02465"/>
<dbReference type="Pfam" id="PF06722">
    <property type="entry name" value="EryCIII-like_C"/>
    <property type="match status" value="1"/>
</dbReference>
<dbReference type="CDD" id="cd03784">
    <property type="entry name" value="GT1_Gtf-like"/>
    <property type="match status" value="1"/>
</dbReference>
<feature type="domain" description="Erythromycin biosynthesis protein CIII-like C-terminal" evidence="1">
    <location>
        <begin position="267"/>
        <end position="380"/>
    </location>
</feature>
<dbReference type="RefSeq" id="WP_272737104.1">
    <property type="nucleotide sequence ID" value="NZ_CP116942.1"/>
</dbReference>
<evidence type="ECO:0000313" key="2">
    <source>
        <dbReference type="EMBL" id="WCO67583.1"/>
    </source>
</evidence>
<dbReference type="EMBL" id="CP116942">
    <property type="protein sequence ID" value="WCO67583.1"/>
    <property type="molecule type" value="Genomic_DNA"/>
</dbReference>
<accession>A0AAF0BW28</accession>
<dbReference type="AlphaFoldDB" id="A0AAF0BW28"/>
<dbReference type="InterPro" id="IPR050426">
    <property type="entry name" value="Glycosyltransferase_28"/>
</dbReference>
<dbReference type="SUPFAM" id="SSF53756">
    <property type="entry name" value="UDP-Glycosyltransferase/glycogen phosphorylase"/>
    <property type="match status" value="1"/>
</dbReference>
<reference evidence="2" key="1">
    <citation type="submission" date="2023-01" db="EMBL/GenBank/DDBJ databases">
        <title>The diversity of Class Acidimicrobiia in South China Sea sediment environments and the proposal of Iamia marina sp. nov., a novel species of the genus Iamia.</title>
        <authorList>
            <person name="He Y."/>
            <person name="Tian X."/>
        </authorList>
    </citation>
    <scope>NUCLEOTIDE SEQUENCE</scope>
    <source>
        <strain evidence="2">DSM 19957</strain>
    </source>
</reference>
<organism evidence="2 3">
    <name type="scientific">Iamia majanohamensis</name>
    <dbReference type="NCBI Taxonomy" id="467976"/>
    <lineage>
        <taxon>Bacteria</taxon>
        <taxon>Bacillati</taxon>
        <taxon>Actinomycetota</taxon>
        <taxon>Acidimicrobiia</taxon>
        <taxon>Acidimicrobiales</taxon>
        <taxon>Iamiaceae</taxon>
        <taxon>Iamia</taxon>
    </lineage>
</organism>
<evidence type="ECO:0000313" key="3">
    <source>
        <dbReference type="Proteomes" id="UP001216390"/>
    </source>
</evidence>
<dbReference type="PANTHER" id="PTHR48050:SF13">
    <property type="entry name" value="STEROL 3-BETA-GLUCOSYLTRANSFERASE UGT80A2"/>
    <property type="match status" value="1"/>
</dbReference>
<dbReference type="Proteomes" id="UP001216390">
    <property type="component" value="Chromosome"/>
</dbReference>
<dbReference type="InterPro" id="IPR010610">
    <property type="entry name" value="EryCIII-like_C"/>
</dbReference>
<protein>
    <submittedName>
        <fullName evidence="2">Glycosyltransferase</fullName>
    </submittedName>
</protein>
<dbReference type="InterPro" id="IPR002213">
    <property type="entry name" value="UDP_glucos_trans"/>
</dbReference>
<proteinExistence type="predicted"/>
<name>A0AAF0BW28_9ACTN</name>
<sequence length="391" mass="40863">MSRVLVVVPPLTGHVNPTVALGAELRRRGHDVTWTGVPAVAPLLPPGTPFAPCTGDMGGTVEEVTERGHGVRGAAALRFLWEDVLLPLASHMRPGLEEVVDVLDPDVVVSDQQALAGAVVALRQGRRWATSATTSAQLTRPLDALPQVKRWLDERLVALQVEAGIDEATARGHDLVVSPQLVLAFTTEALVGPYGPFPPQVRFVGPSVADRVEDVDGFPWDHLAGDAPGVLVSLGTVNADAGARFWAAASEAFATLDARAVLVAPPELVPDPPPNVLVRPRVPQLALLERVDAAVSHGGHNTVCESLAAGRPMVLAPIRDDQPIIADQVVQAGAGVRIKFGRVRPDGLRAAVERALTEPDLRAGAERVAASFAAAGGTPEAAALVEDLAAG</sequence>
<dbReference type="GO" id="GO:0017000">
    <property type="term" value="P:antibiotic biosynthetic process"/>
    <property type="evidence" value="ECO:0007669"/>
    <property type="project" value="UniProtKB-ARBA"/>
</dbReference>
<evidence type="ECO:0000259" key="1">
    <source>
        <dbReference type="Pfam" id="PF06722"/>
    </source>
</evidence>
<keyword evidence="3" id="KW-1185">Reference proteome</keyword>
<dbReference type="PANTHER" id="PTHR48050">
    <property type="entry name" value="STEROL 3-BETA-GLUCOSYLTRANSFERASE"/>
    <property type="match status" value="1"/>
</dbReference>
<dbReference type="GO" id="GO:0008194">
    <property type="term" value="F:UDP-glycosyltransferase activity"/>
    <property type="evidence" value="ECO:0007669"/>
    <property type="project" value="InterPro"/>
</dbReference>
<dbReference type="GO" id="GO:0016758">
    <property type="term" value="F:hexosyltransferase activity"/>
    <property type="evidence" value="ECO:0007669"/>
    <property type="project" value="UniProtKB-ARBA"/>
</dbReference>